<dbReference type="AlphaFoldDB" id="A0A5R9Q0B9"/>
<dbReference type="PANTHER" id="PTHR34580">
    <property type="match status" value="1"/>
</dbReference>
<dbReference type="EMBL" id="PPSW01000025">
    <property type="protein sequence ID" value="TLX46072.1"/>
    <property type="molecule type" value="Genomic_DNA"/>
</dbReference>
<sequence length="353" mass="41151">MTEIAALYENEEVVTQTKAEERKLLIFKYLPGPTDSPISTSEIQHLCEKESGCLESSLRTFERDLKKLHEHREVECIVFQHKKHWRLSSKRAALKRTMTVLEALNFVILKRFAEPLLPMGNSDYMQAIFEQSEEVLKQHGKSSLAAWPTKIHVEKKGMPLEAHELDEQESEPIYKALLEEKLLEIEYSRGMERCDTNLVTTVQPLGLVFRNHTVYLVARYFNDLEKVRLFSVNRIKEAKCLEQGFKYPSKKVFELKDYVEAGHTGFTYGEKVEEIEIIFRDYAKDLIVQYPYHPEMTLESLPDGVRTKAKLIFNYDLESFILGLGEHAEVIKPEWVRKRLAERLKQAACLYEC</sequence>
<dbReference type="PANTHER" id="PTHR34580:SF1">
    <property type="entry name" value="PROTEIN PAFC"/>
    <property type="match status" value="1"/>
</dbReference>
<dbReference type="InterPro" id="IPR051534">
    <property type="entry name" value="CBASS_pafABC_assoc_protein"/>
</dbReference>
<accession>A0A5R9Q0B9</accession>
<evidence type="ECO:0000259" key="2">
    <source>
        <dbReference type="Pfam" id="PF25583"/>
    </source>
</evidence>
<protein>
    <submittedName>
        <fullName evidence="3">Uncharacterized protein</fullName>
    </submittedName>
</protein>
<comment type="caution">
    <text evidence="3">The sequence shown here is derived from an EMBL/GenBank/DDBJ whole genome shotgun (WGS) entry which is preliminary data.</text>
</comment>
<dbReference type="Proteomes" id="UP000309186">
    <property type="component" value="Unassembled WGS sequence"/>
</dbReference>
<dbReference type="Pfam" id="PF25583">
    <property type="entry name" value="WCX"/>
    <property type="match status" value="1"/>
</dbReference>
<dbReference type="InterPro" id="IPR026881">
    <property type="entry name" value="WYL_dom"/>
</dbReference>
<evidence type="ECO:0000259" key="1">
    <source>
        <dbReference type="Pfam" id="PF13280"/>
    </source>
</evidence>
<feature type="domain" description="WCX" evidence="2">
    <location>
        <begin position="274"/>
        <end position="348"/>
    </location>
</feature>
<dbReference type="PROSITE" id="PS52050">
    <property type="entry name" value="WYL"/>
    <property type="match status" value="1"/>
</dbReference>
<name>A0A5R9Q0B9_9GAMM</name>
<dbReference type="RefSeq" id="WP_138482783.1">
    <property type="nucleotide sequence ID" value="NZ_PPSW01000025.1"/>
</dbReference>
<evidence type="ECO:0000313" key="3">
    <source>
        <dbReference type="EMBL" id="TLX46072.1"/>
    </source>
</evidence>
<evidence type="ECO:0000313" key="4">
    <source>
        <dbReference type="Proteomes" id="UP000309186"/>
    </source>
</evidence>
<dbReference type="InterPro" id="IPR057727">
    <property type="entry name" value="WCX_dom"/>
</dbReference>
<reference evidence="3 4" key="1">
    <citation type="submission" date="2018-01" db="EMBL/GenBank/DDBJ databases">
        <title>Co-occurrence of chitin degradation, pigmentation and bioactivity in marine Pseudoalteromonas.</title>
        <authorList>
            <person name="Paulsen S."/>
            <person name="Gram L."/>
            <person name="Machado H."/>
        </authorList>
    </citation>
    <scope>NUCLEOTIDE SEQUENCE [LARGE SCALE GENOMIC DNA]</scope>
    <source>
        <strain evidence="3 4">S3663</strain>
    </source>
</reference>
<feature type="domain" description="WYL" evidence="1">
    <location>
        <begin position="172"/>
        <end position="239"/>
    </location>
</feature>
<organism evidence="3 4">
    <name type="scientific">Pseudoalteromonas phenolica</name>
    <dbReference type="NCBI Taxonomy" id="161398"/>
    <lineage>
        <taxon>Bacteria</taxon>
        <taxon>Pseudomonadati</taxon>
        <taxon>Pseudomonadota</taxon>
        <taxon>Gammaproteobacteria</taxon>
        <taxon>Alteromonadales</taxon>
        <taxon>Pseudoalteromonadaceae</taxon>
        <taxon>Pseudoalteromonas</taxon>
    </lineage>
</organism>
<proteinExistence type="predicted"/>
<dbReference type="OrthoDB" id="8595817at2"/>
<gene>
    <name evidence="3" type="ORF">C1E24_14985</name>
</gene>
<dbReference type="Pfam" id="PF13280">
    <property type="entry name" value="WYL"/>
    <property type="match status" value="1"/>
</dbReference>